<dbReference type="SUPFAM" id="SSF57756">
    <property type="entry name" value="Retrovirus zinc finger-like domains"/>
    <property type="match status" value="1"/>
</dbReference>
<accession>A0ABQ9H8V6</accession>
<keyword evidence="1" id="KW-0479">Metal-binding</keyword>
<evidence type="ECO:0000256" key="1">
    <source>
        <dbReference type="PROSITE-ProRule" id="PRU00047"/>
    </source>
</evidence>
<dbReference type="InterPro" id="IPR001878">
    <property type="entry name" value="Znf_CCHC"/>
</dbReference>
<dbReference type="SMART" id="SM00343">
    <property type="entry name" value="ZnF_C2HC"/>
    <property type="match status" value="1"/>
</dbReference>
<evidence type="ECO:0000313" key="3">
    <source>
        <dbReference type="EMBL" id="KAJ8880691.1"/>
    </source>
</evidence>
<organism evidence="3 4">
    <name type="scientific">Dryococelus australis</name>
    <dbReference type="NCBI Taxonomy" id="614101"/>
    <lineage>
        <taxon>Eukaryota</taxon>
        <taxon>Metazoa</taxon>
        <taxon>Ecdysozoa</taxon>
        <taxon>Arthropoda</taxon>
        <taxon>Hexapoda</taxon>
        <taxon>Insecta</taxon>
        <taxon>Pterygota</taxon>
        <taxon>Neoptera</taxon>
        <taxon>Polyneoptera</taxon>
        <taxon>Phasmatodea</taxon>
        <taxon>Verophasmatodea</taxon>
        <taxon>Anareolatae</taxon>
        <taxon>Phasmatidae</taxon>
        <taxon>Eurycanthinae</taxon>
        <taxon>Dryococelus</taxon>
    </lineage>
</organism>
<name>A0ABQ9H8V6_9NEOP</name>
<feature type="domain" description="CCHC-type" evidence="2">
    <location>
        <begin position="63"/>
        <end position="76"/>
    </location>
</feature>
<keyword evidence="1" id="KW-0863">Zinc-finger</keyword>
<evidence type="ECO:0000313" key="4">
    <source>
        <dbReference type="Proteomes" id="UP001159363"/>
    </source>
</evidence>
<dbReference type="EMBL" id="JARBHB010000006">
    <property type="protein sequence ID" value="KAJ8880691.1"/>
    <property type="molecule type" value="Genomic_DNA"/>
</dbReference>
<dbReference type="Gene3D" id="4.10.60.10">
    <property type="entry name" value="Zinc finger, CCHC-type"/>
    <property type="match status" value="1"/>
</dbReference>
<dbReference type="Pfam" id="PF00098">
    <property type="entry name" value="zf-CCHC"/>
    <property type="match status" value="1"/>
</dbReference>
<protein>
    <recommendedName>
        <fullName evidence="2">CCHC-type domain-containing protein</fullName>
    </recommendedName>
</protein>
<keyword evidence="1" id="KW-0862">Zinc</keyword>
<gene>
    <name evidence="3" type="ORF">PR048_017161</name>
</gene>
<comment type="caution">
    <text evidence="3">The sequence shown here is derived from an EMBL/GenBank/DDBJ whole genome shotgun (WGS) entry which is preliminary data.</text>
</comment>
<keyword evidence="4" id="KW-1185">Reference proteome</keyword>
<dbReference type="Proteomes" id="UP001159363">
    <property type="component" value="Chromosome 5"/>
</dbReference>
<evidence type="ECO:0000259" key="2">
    <source>
        <dbReference type="PROSITE" id="PS50158"/>
    </source>
</evidence>
<proteinExistence type="predicted"/>
<reference evidence="3 4" key="1">
    <citation type="submission" date="2023-02" db="EMBL/GenBank/DDBJ databases">
        <title>LHISI_Scaffold_Assembly.</title>
        <authorList>
            <person name="Stuart O.P."/>
            <person name="Cleave R."/>
            <person name="Magrath M.J.L."/>
            <person name="Mikheyev A.S."/>
        </authorList>
    </citation>
    <scope>NUCLEOTIDE SEQUENCE [LARGE SCALE GENOMIC DNA]</scope>
    <source>
        <strain evidence="3">Daus_M_001</strain>
        <tissue evidence="3">Leg muscle</tissue>
    </source>
</reference>
<dbReference type="InterPro" id="IPR036875">
    <property type="entry name" value="Znf_CCHC_sf"/>
</dbReference>
<sequence>MMGKILSSLPDIFRHFLSAWESTPKSGRTLTNLTARLLAEEERSHTSSTHDNLAFKTVNKIVCFKCNKMGHIARNCMIKQVAKSTKKITILNRTATLGIETTRLVTIYRDKVAFLTESMGGNPEGSWVLDSDCTSHMINNSDSLTNVTGIESEIIISKKNENMCAELKGDIGYQE</sequence>
<dbReference type="PROSITE" id="PS50158">
    <property type="entry name" value="ZF_CCHC"/>
    <property type="match status" value="1"/>
</dbReference>